<evidence type="ECO:0000313" key="2">
    <source>
        <dbReference type="EMBL" id="RNA08953.1"/>
    </source>
</evidence>
<reference evidence="2 3" key="1">
    <citation type="journal article" date="2018" name="Sci. Rep.">
        <title>Genomic signatures of local adaptation to the degree of environmental predictability in rotifers.</title>
        <authorList>
            <person name="Franch-Gras L."/>
            <person name="Hahn C."/>
            <person name="Garcia-Roger E.M."/>
            <person name="Carmona M.J."/>
            <person name="Serra M."/>
            <person name="Gomez A."/>
        </authorList>
    </citation>
    <scope>NUCLEOTIDE SEQUENCE [LARGE SCALE GENOMIC DNA]</scope>
    <source>
        <strain evidence="2">HYR1</strain>
    </source>
</reference>
<dbReference type="OrthoDB" id="10064310at2759"/>
<feature type="compositionally biased region" description="Basic and acidic residues" evidence="1">
    <location>
        <begin position="106"/>
        <end position="115"/>
    </location>
</feature>
<organism evidence="2 3">
    <name type="scientific">Brachionus plicatilis</name>
    <name type="common">Marine rotifer</name>
    <name type="synonym">Brachionus muelleri</name>
    <dbReference type="NCBI Taxonomy" id="10195"/>
    <lineage>
        <taxon>Eukaryota</taxon>
        <taxon>Metazoa</taxon>
        <taxon>Spiralia</taxon>
        <taxon>Gnathifera</taxon>
        <taxon>Rotifera</taxon>
        <taxon>Eurotatoria</taxon>
        <taxon>Monogononta</taxon>
        <taxon>Pseudotrocha</taxon>
        <taxon>Ploima</taxon>
        <taxon>Brachionidae</taxon>
        <taxon>Brachionus</taxon>
    </lineage>
</organism>
<dbReference type="AlphaFoldDB" id="A0A3M7QCC7"/>
<accession>A0A3M7QCC7</accession>
<evidence type="ECO:0000256" key="1">
    <source>
        <dbReference type="SAM" id="MobiDB-lite"/>
    </source>
</evidence>
<sequence length="122" mass="14130">MYGQSYRQNINGEIVEVRYPIEIRKDKCAMCKQRGVFICEHNTSIRDMIHSTYVQEGRFYLDPRKPKNNISNDIEKNGKFEKNKVIPSDNITTQNKVEIPVPSEASTEKKNDKKNSSCCTII</sequence>
<evidence type="ECO:0000313" key="3">
    <source>
        <dbReference type="Proteomes" id="UP000276133"/>
    </source>
</evidence>
<name>A0A3M7QCC7_BRAPC</name>
<dbReference type="EMBL" id="REGN01006590">
    <property type="protein sequence ID" value="RNA08953.1"/>
    <property type="molecule type" value="Genomic_DNA"/>
</dbReference>
<comment type="caution">
    <text evidence="2">The sequence shown here is derived from an EMBL/GenBank/DDBJ whole genome shotgun (WGS) entry which is preliminary data.</text>
</comment>
<keyword evidence="3" id="KW-1185">Reference proteome</keyword>
<feature type="region of interest" description="Disordered" evidence="1">
    <location>
        <begin position="81"/>
        <end position="122"/>
    </location>
</feature>
<protein>
    <submittedName>
        <fullName evidence="2">Uncharacterized protein</fullName>
    </submittedName>
</protein>
<proteinExistence type="predicted"/>
<gene>
    <name evidence="2" type="ORF">BpHYR1_046167</name>
</gene>
<dbReference type="Proteomes" id="UP000276133">
    <property type="component" value="Unassembled WGS sequence"/>
</dbReference>